<reference evidence="2 3" key="1">
    <citation type="submission" date="2024-02" db="EMBL/GenBank/DDBJ databases">
        <authorList>
            <person name="Daric V."/>
            <person name="Darras S."/>
        </authorList>
    </citation>
    <scope>NUCLEOTIDE SEQUENCE [LARGE SCALE GENOMIC DNA]</scope>
</reference>
<evidence type="ECO:0000256" key="1">
    <source>
        <dbReference type="SAM" id="Coils"/>
    </source>
</evidence>
<feature type="coiled-coil region" evidence="1">
    <location>
        <begin position="33"/>
        <end position="81"/>
    </location>
</feature>
<gene>
    <name evidence="2" type="ORF">CVLEPA_LOCUS10486</name>
</gene>
<dbReference type="EMBL" id="CAWYQH010000068">
    <property type="protein sequence ID" value="CAK8680211.1"/>
    <property type="molecule type" value="Genomic_DNA"/>
</dbReference>
<protein>
    <submittedName>
        <fullName evidence="2">Uncharacterized protein</fullName>
    </submittedName>
</protein>
<name>A0ABP0FND4_CLALP</name>
<keyword evidence="3" id="KW-1185">Reference proteome</keyword>
<keyword evidence="1" id="KW-0175">Coiled coil</keyword>
<dbReference type="Proteomes" id="UP001642483">
    <property type="component" value="Unassembled WGS sequence"/>
</dbReference>
<sequence length="148" mass="16567">MSWIGGLNDSFNQLSSLTGQLGGQLTTFTKEVLAEESSEIIDHEAEVKRLKIKLIEAEAAINEYEVQVAKQKQSFSALEEQYRSSELQAHSRKLEYETTFEKQNVEGDVASCHIEKITTQFSDIQSLRASSSYSSYFLAEILSAAVFS</sequence>
<evidence type="ECO:0000313" key="3">
    <source>
        <dbReference type="Proteomes" id="UP001642483"/>
    </source>
</evidence>
<proteinExistence type="predicted"/>
<organism evidence="2 3">
    <name type="scientific">Clavelina lepadiformis</name>
    <name type="common">Light-bulb sea squirt</name>
    <name type="synonym">Ascidia lepadiformis</name>
    <dbReference type="NCBI Taxonomy" id="159417"/>
    <lineage>
        <taxon>Eukaryota</taxon>
        <taxon>Metazoa</taxon>
        <taxon>Chordata</taxon>
        <taxon>Tunicata</taxon>
        <taxon>Ascidiacea</taxon>
        <taxon>Aplousobranchia</taxon>
        <taxon>Clavelinidae</taxon>
        <taxon>Clavelina</taxon>
    </lineage>
</organism>
<evidence type="ECO:0000313" key="2">
    <source>
        <dbReference type="EMBL" id="CAK8680211.1"/>
    </source>
</evidence>
<accession>A0ABP0FND4</accession>
<comment type="caution">
    <text evidence="2">The sequence shown here is derived from an EMBL/GenBank/DDBJ whole genome shotgun (WGS) entry which is preliminary data.</text>
</comment>